<accession>A0ABM3N5S2</accession>
<evidence type="ECO:0000256" key="1">
    <source>
        <dbReference type="SAM" id="SignalP"/>
    </source>
</evidence>
<name>A0ABM3N5S2_GALME</name>
<proteinExistence type="predicted"/>
<protein>
    <submittedName>
        <fullName evidence="3">Uncharacterized protein LOC113521529</fullName>
    </submittedName>
</protein>
<keyword evidence="2" id="KW-1185">Reference proteome</keyword>
<reference evidence="3" key="1">
    <citation type="submission" date="2025-08" db="UniProtKB">
        <authorList>
            <consortium name="RefSeq"/>
        </authorList>
    </citation>
    <scope>IDENTIFICATION</scope>
    <source>
        <tissue evidence="3">Whole larvae</tissue>
    </source>
</reference>
<keyword evidence="1" id="KW-0732">Signal</keyword>
<dbReference type="InterPro" id="IPR031734">
    <property type="entry name" value="MBF2"/>
</dbReference>
<evidence type="ECO:0000313" key="2">
    <source>
        <dbReference type="Proteomes" id="UP001652740"/>
    </source>
</evidence>
<evidence type="ECO:0000313" key="3">
    <source>
        <dbReference type="RefSeq" id="XP_052758932.1"/>
    </source>
</evidence>
<dbReference type="RefSeq" id="XP_052758932.1">
    <property type="nucleotide sequence ID" value="XM_052902972.1"/>
</dbReference>
<dbReference type="Pfam" id="PF15868">
    <property type="entry name" value="MBF2"/>
    <property type="match status" value="1"/>
</dbReference>
<organism evidence="2 3">
    <name type="scientific">Galleria mellonella</name>
    <name type="common">Greater wax moth</name>
    <dbReference type="NCBI Taxonomy" id="7137"/>
    <lineage>
        <taxon>Eukaryota</taxon>
        <taxon>Metazoa</taxon>
        <taxon>Ecdysozoa</taxon>
        <taxon>Arthropoda</taxon>
        <taxon>Hexapoda</taxon>
        <taxon>Insecta</taxon>
        <taxon>Pterygota</taxon>
        <taxon>Neoptera</taxon>
        <taxon>Endopterygota</taxon>
        <taxon>Lepidoptera</taxon>
        <taxon>Glossata</taxon>
        <taxon>Ditrysia</taxon>
        <taxon>Pyraloidea</taxon>
        <taxon>Pyralidae</taxon>
        <taxon>Galleriinae</taxon>
        <taxon>Galleria</taxon>
    </lineage>
</organism>
<dbReference type="GeneID" id="113521529"/>
<dbReference type="Proteomes" id="UP001652740">
    <property type="component" value="Unplaced"/>
</dbReference>
<gene>
    <name evidence="3" type="primary">LOC113521529</name>
</gene>
<feature type="chain" id="PRO_5047393767" evidence="1">
    <location>
        <begin position="19"/>
        <end position="112"/>
    </location>
</feature>
<sequence>MFLKILYVFTVFLCVAHAKSVIVGHVYKQGSIHKVYEKTVETSGIPLIKKTEEVYFEYPLDDQMIKGVAVMDLDNGLAESSINSGGLGFNFVNITLKSERGLGLRFRIEVYA</sequence>
<feature type="signal peptide" evidence="1">
    <location>
        <begin position="1"/>
        <end position="18"/>
    </location>
</feature>